<organism evidence="6 7">
    <name type="scientific">Myroides albus</name>
    <dbReference type="NCBI Taxonomy" id="2562892"/>
    <lineage>
        <taxon>Bacteria</taxon>
        <taxon>Pseudomonadati</taxon>
        <taxon>Bacteroidota</taxon>
        <taxon>Flavobacteriia</taxon>
        <taxon>Flavobacteriales</taxon>
        <taxon>Flavobacteriaceae</taxon>
        <taxon>Myroides</taxon>
    </lineage>
</organism>
<keyword evidence="7" id="KW-1185">Reference proteome</keyword>
<proteinExistence type="predicted"/>
<dbReference type="PANTHER" id="PTHR14226">
    <property type="entry name" value="NEUROPATHY TARGET ESTERASE/SWISS CHEESE D.MELANOGASTER"/>
    <property type="match status" value="1"/>
</dbReference>
<sequence length="264" mass="29455">MSKKTIGLVLSGGGYKGLAHAGALEFLEEQNIKPTSLAGTSAGSIVSCLYSYGMPPREILDFFKSVNLFNWQHFTLKKAGLIDVNAFDKYLNKVFSDKTLGELTIPVYITATDISKGTLHIFDNNTKVADAILASSAFPGIFSPYEIGDKIYSDGGIVNNFPINIMKQVTDFVIGINVTPIQEVPQDQLSSIRAVTLRAYELMTAMSNIHQSKKCDWLIEPQELINYSTFERNRQKMDKIYNIGYEAAKESYQRNQDKLQKAIL</sequence>
<name>A0A6I3LGD3_9FLAO</name>
<dbReference type="Gene3D" id="3.40.1090.10">
    <property type="entry name" value="Cytosolic phospholipase A2 catalytic domain"/>
    <property type="match status" value="2"/>
</dbReference>
<evidence type="ECO:0000256" key="3">
    <source>
        <dbReference type="ARBA" id="ARBA00023098"/>
    </source>
</evidence>
<feature type="active site" description="Nucleophile" evidence="4">
    <location>
        <position position="41"/>
    </location>
</feature>
<dbReference type="GO" id="GO:0016042">
    <property type="term" value="P:lipid catabolic process"/>
    <property type="evidence" value="ECO:0007669"/>
    <property type="project" value="UniProtKB-UniRule"/>
</dbReference>
<dbReference type="AlphaFoldDB" id="A0A6I3LGD3"/>
<feature type="active site" description="Proton acceptor" evidence="4">
    <location>
        <position position="154"/>
    </location>
</feature>
<dbReference type="PANTHER" id="PTHR14226:SF29">
    <property type="entry name" value="NEUROPATHY TARGET ESTERASE SWS"/>
    <property type="match status" value="1"/>
</dbReference>
<dbReference type="EMBL" id="WMJX01000002">
    <property type="protein sequence ID" value="MTG96864.1"/>
    <property type="molecule type" value="Genomic_DNA"/>
</dbReference>
<dbReference type="InterPro" id="IPR016035">
    <property type="entry name" value="Acyl_Trfase/lysoPLipase"/>
</dbReference>
<keyword evidence="3 4" id="KW-0443">Lipid metabolism</keyword>
<evidence type="ECO:0000259" key="5">
    <source>
        <dbReference type="PROSITE" id="PS51635"/>
    </source>
</evidence>
<keyword evidence="1 4" id="KW-0378">Hydrolase</keyword>
<evidence type="ECO:0000313" key="6">
    <source>
        <dbReference type="EMBL" id="MTG96864.1"/>
    </source>
</evidence>
<feature type="domain" description="PNPLA" evidence="5">
    <location>
        <begin position="8"/>
        <end position="167"/>
    </location>
</feature>
<dbReference type="Proteomes" id="UP000438760">
    <property type="component" value="Unassembled WGS sequence"/>
</dbReference>
<feature type="short sequence motif" description="GXGXXG" evidence="4">
    <location>
        <begin position="12"/>
        <end position="17"/>
    </location>
</feature>
<dbReference type="InterPro" id="IPR050301">
    <property type="entry name" value="NTE"/>
</dbReference>
<evidence type="ECO:0000256" key="2">
    <source>
        <dbReference type="ARBA" id="ARBA00022963"/>
    </source>
</evidence>
<accession>A0A6I3LGD3</accession>
<evidence type="ECO:0000313" key="7">
    <source>
        <dbReference type="Proteomes" id="UP000438760"/>
    </source>
</evidence>
<keyword evidence="2 4" id="KW-0442">Lipid degradation</keyword>
<feature type="short sequence motif" description="DGA/G" evidence="4">
    <location>
        <begin position="154"/>
        <end position="156"/>
    </location>
</feature>
<evidence type="ECO:0000256" key="1">
    <source>
        <dbReference type="ARBA" id="ARBA00022801"/>
    </source>
</evidence>
<dbReference type="PROSITE" id="PS51635">
    <property type="entry name" value="PNPLA"/>
    <property type="match status" value="1"/>
</dbReference>
<dbReference type="Pfam" id="PF01734">
    <property type="entry name" value="Patatin"/>
    <property type="match status" value="1"/>
</dbReference>
<feature type="short sequence motif" description="GXSXG" evidence="4">
    <location>
        <begin position="39"/>
        <end position="43"/>
    </location>
</feature>
<dbReference type="CDD" id="cd07205">
    <property type="entry name" value="Pat_PNPLA6_PNPLA7_NTE1_like"/>
    <property type="match status" value="1"/>
</dbReference>
<protein>
    <submittedName>
        <fullName evidence="6">Patatin</fullName>
    </submittedName>
</protein>
<reference evidence="6 7" key="1">
    <citation type="submission" date="2019-11" db="EMBL/GenBank/DDBJ databases">
        <title>Genome of Strain BIT-d1.</title>
        <authorList>
            <person name="Yang Y."/>
        </authorList>
    </citation>
    <scope>NUCLEOTIDE SEQUENCE [LARGE SCALE GENOMIC DNA]</scope>
    <source>
        <strain evidence="6 7">BIT-d1</strain>
    </source>
</reference>
<gene>
    <name evidence="6" type="ORF">GJV76_01675</name>
</gene>
<evidence type="ECO:0000256" key="4">
    <source>
        <dbReference type="PROSITE-ProRule" id="PRU01161"/>
    </source>
</evidence>
<dbReference type="SUPFAM" id="SSF52151">
    <property type="entry name" value="FabD/lysophospholipase-like"/>
    <property type="match status" value="1"/>
</dbReference>
<dbReference type="OrthoDB" id="9770965at2"/>
<dbReference type="GO" id="GO:0016787">
    <property type="term" value="F:hydrolase activity"/>
    <property type="evidence" value="ECO:0007669"/>
    <property type="project" value="UniProtKB-UniRule"/>
</dbReference>
<dbReference type="RefSeq" id="WP_155090917.1">
    <property type="nucleotide sequence ID" value="NZ_CP102754.1"/>
</dbReference>
<dbReference type="InterPro" id="IPR002641">
    <property type="entry name" value="PNPLA_dom"/>
</dbReference>
<comment type="caution">
    <text evidence="6">The sequence shown here is derived from an EMBL/GenBank/DDBJ whole genome shotgun (WGS) entry which is preliminary data.</text>
</comment>